<reference evidence="2" key="1">
    <citation type="submission" date="2018-11" db="EMBL/GenBank/DDBJ databases">
        <authorList>
            <person name="Grassa J C."/>
        </authorList>
    </citation>
    <scope>NUCLEOTIDE SEQUENCE [LARGE SCALE GENOMIC DNA]</scope>
</reference>
<dbReference type="EnsemblPlants" id="evm.model.05.759">
    <property type="protein sequence ID" value="cds.evm.model.05.759"/>
    <property type="gene ID" value="evm.TU.05.759"/>
</dbReference>
<keyword evidence="3" id="KW-1185">Reference proteome</keyword>
<organism evidence="2 3">
    <name type="scientific">Cannabis sativa</name>
    <name type="common">Hemp</name>
    <name type="synonym">Marijuana</name>
    <dbReference type="NCBI Taxonomy" id="3483"/>
    <lineage>
        <taxon>Eukaryota</taxon>
        <taxon>Viridiplantae</taxon>
        <taxon>Streptophyta</taxon>
        <taxon>Embryophyta</taxon>
        <taxon>Tracheophyta</taxon>
        <taxon>Spermatophyta</taxon>
        <taxon>Magnoliopsida</taxon>
        <taxon>eudicotyledons</taxon>
        <taxon>Gunneridae</taxon>
        <taxon>Pentapetalae</taxon>
        <taxon>rosids</taxon>
        <taxon>fabids</taxon>
        <taxon>Rosales</taxon>
        <taxon>Cannabaceae</taxon>
        <taxon>Cannabis</taxon>
    </lineage>
</organism>
<dbReference type="EMBL" id="UZAU01000453">
    <property type="status" value="NOT_ANNOTATED_CDS"/>
    <property type="molecule type" value="Genomic_DNA"/>
</dbReference>
<evidence type="ECO:0000313" key="3">
    <source>
        <dbReference type="Proteomes" id="UP000596661"/>
    </source>
</evidence>
<proteinExistence type="predicted"/>
<sequence length="278" mass="30628">MANSSSQDGPEENEAHMAPQNPPTIGSGLNKSTPRADKHRSSYFFTTTMDTIHRAFNHTGTYLRPVPTEEMIQHATTFTTMSVAEKHAPTIVPVDMLKLVGLCPSEHNSITTSTIDGPDALVVPIDRGNPSHRNFTTADSSTHMSLQPTTSRRDIRVIVGVDINSETTTMLESVHDNIDLLVQKTATVEVVRDISNYEGGPVTRGVQDILRGVTQLMVSQPNSSNLQEKLATAEPALEEQKKLSSLSDAKYKHDKDELEGILCKRLKELRDAQTELEQ</sequence>
<evidence type="ECO:0000256" key="1">
    <source>
        <dbReference type="SAM" id="MobiDB-lite"/>
    </source>
</evidence>
<accession>A0A803PRR7</accession>
<dbReference type="Gramene" id="evm.model.05.759">
    <property type="protein sequence ID" value="cds.evm.model.05.759"/>
    <property type="gene ID" value="evm.TU.05.759"/>
</dbReference>
<dbReference type="AlphaFoldDB" id="A0A803PRR7"/>
<name>A0A803PRR7_CANSA</name>
<protein>
    <submittedName>
        <fullName evidence="2">Uncharacterized protein</fullName>
    </submittedName>
</protein>
<feature type="compositionally biased region" description="Polar residues" evidence="1">
    <location>
        <begin position="23"/>
        <end position="33"/>
    </location>
</feature>
<evidence type="ECO:0000313" key="2">
    <source>
        <dbReference type="EnsemblPlants" id="cds.evm.model.05.759"/>
    </source>
</evidence>
<dbReference type="Proteomes" id="UP000596661">
    <property type="component" value="Chromosome 5"/>
</dbReference>
<feature type="region of interest" description="Disordered" evidence="1">
    <location>
        <begin position="1"/>
        <end position="36"/>
    </location>
</feature>
<reference evidence="2" key="2">
    <citation type="submission" date="2021-03" db="UniProtKB">
        <authorList>
            <consortium name="EnsemblPlants"/>
        </authorList>
    </citation>
    <scope>IDENTIFICATION</scope>
</reference>